<organism evidence="1 2">
    <name type="scientific">Acinetobacter rongchengensis</name>
    <dbReference type="NCBI Taxonomy" id="2419601"/>
    <lineage>
        <taxon>Bacteria</taxon>
        <taxon>Pseudomonadati</taxon>
        <taxon>Pseudomonadota</taxon>
        <taxon>Gammaproteobacteria</taxon>
        <taxon>Moraxellales</taxon>
        <taxon>Moraxellaceae</taxon>
        <taxon>Acinetobacter</taxon>
    </lineage>
</organism>
<evidence type="ECO:0000313" key="1">
    <source>
        <dbReference type="EMBL" id="RKG37938.1"/>
    </source>
</evidence>
<sequence>MKRYIWVMFVFLSINTYAEIEFPFKSDSLFINNSFIDLSKYEFSRNDLKLFYSGEDEARILQTMKKKISGKEYLLALVAVNFNNYEGAGPAQVIFLSGGENRKKNYQNTIFIAMGGKFPIIDDEVKGFHAINEKKLKNYCIQSFLLNADLSKIEKMKCVGDDPSSENRSFKFNIENLRYDEV</sequence>
<dbReference type="Proteomes" id="UP000280405">
    <property type="component" value="Unassembled WGS sequence"/>
</dbReference>
<dbReference type="OrthoDB" id="6684499at2"/>
<proteinExistence type="predicted"/>
<dbReference type="RefSeq" id="WP_120384019.1">
    <property type="nucleotide sequence ID" value="NZ_RAXT01000015.1"/>
</dbReference>
<dbReference type="AlphaFoldDB" id="A0A3A8EUS4"/>
<name>A0A3A8EUS4_9GAMM</name>
<reference evidence="1 2" key="1">
    <citation type="submission" date="2018-09" db="EMBL/GenBank/DDBJ databases">
        <title>The draft genome of Acinetobacter spp. strains.</title>
        <authorList>
            <person name="Qin J."/>
            <person name="Feng Y."/>
            <person name="Zong Z."/>
        </authorList>
    </citation>
    <scope>NUCLEOTIDE SEQUENCE [LARGE SCALE GENOMIC DNA]</scope>
    <source>
        <strain evidence="1 2">WCHAc060115</strain>
    </source>
</reference>
<dbReference type="EMBL" id="RAXT01000015">
    <property type="protein sequence ID" value="RKG37938.1"/>
    <property type="molecule type" value="Genomic_DNA"/>
</dbReference>
<gene>
    <name evidence="1" type="ORF">D7V20_09315</name>
</gene>
<comment type="caution">
    <text evidence="1">The sequence shown here is derived from an EMBL/GenBank/DDBJ whole genome shotgun (WGS) entry which is preliminary data.</text>
</comment>
<accession>A0A3A8EUS4</accession>
<keyword evidence="2" id="KW-1185">Reference proteome</keyword>
<evidence type="ECO:0000313" key="2">
    <source>
        <dbReference type="Proteomes" id="UP000280405"/>
    </source>
</evidence>
<protein>
    <submittedName>
        <fullName evidence="1">Uncharacterized protein</fullName>
    </submittedName>
</protein>